<organism evidence="5 6">
    <name type="scientific">Coilia grayii</name>
    <name type="common">Gray's grenadier anchovy</name>
    <dbReference type="NCBI Taxonomy" id="363190"/>
    <lineage>
        <taxon>Eukaryota</taxon>
        <taxon>Metazoa</taxon>
        <taxon>Chordata</taxon>
        <taxon>Craniata</taxon>
        <taxon>Vertebrata</taxon>
        <taxon>Euteleostomi</taxon>
        <taxon>Actinopterygii</taxon>
        <taxon>Neopterygii</taxon>
        <taxon>Teleostei</taxon>
        <taxon>Clupei</taxon>
        <taxon>Clupeiformes</taxon>
        <taxon>Clupeoidei</taxon>
        <taxon>Engraulidae</taxon>
        <taxon>Coilinae</taxon>
        <taxon>Coilia</taxon>
    </lineage>
</organism>
<accession>A0ABD1JBP5</accession>
<dbReference type="InterPro" id="IPR050938">
    <property type="entry name" value="Collagen_Structural_Proteins"/>
</dbReference>
<evidence type="ECO:0000313" key="5">
    <source>
        <dbReference type="EMBL" id="KAL2083448.1"/>
    </source>
</evidence>
<dbReference type="AlphaFoldDB" id="A0ABD1JBP5"/>
<feature type="compositionally biased region" description="Basic and acidic residues" evidence="3">
    <location>
        <begin position="564"/>
        <end position="573"/>
    </location>
</feature>
<reference evidence="5 6" key="1">
    <citation type="submission" date="2024-09" db="EMBL/GenBank/DDBJ databases">
        <title>A chromosome-level genome assembly of Gray's grenadier anchovy, Coilia grayii.</title>
        <authorList>
            <person name="Fu Z."/>
        </authorList>
    </citation>
    <scope>NUCLEOTIDE SEQUENCE [LARGE SCALE GENOMIC DNA]</scope>
    <source>
        <strain evidence="5">G4</strain>
        <tissue evidence="5">Muscle</tissue>
    </source>
</reference>
<evidence type="ECO:0000256" key="1">
    <source>
        <dbReference type="ARBA" id="ARBA00022729"/>
    </source>
</evidence>
<feature type="compositionally biased region" description="Low complexity" evidence="3">
    <location>
        <begin position="657"/>
        <end position="673"/>
    </location>
</feature>
<dbReference type="Pfam" id="PF01391">
    <property type="entry name" value="Collagen"/>
    <property type="match status" value="3"/>
</dbReference>
<feature type="region of interest" description="Disordered" evidence="3">
    <location>
        <begin position="637"/>
        <end position="680"/>
    </location>
</feature>
<keyword evidence="6" id="KW-1185">Reference proteome</keyword>
<dbReference type="InterPro" id="IPR048287">
    <property type="entry name" value="TSPN-like_N"/>
</dbReference>
<evidence type="ECO:0000259" key="4">
    <source>
        <dbReference type="SMART" id="SM00210"/>
    </source>
</evidence>
<dbReference type="EMBL" id="JBHFQA010000018">
    <property type="protein sequence ID" value="KAL2083448.1"/>
    <property type="molecule type" value="Genomic_DNA"/>
</dbReference>
<proteinExistence type="predicted"/>
<evidence type="ECO:0000313" key="6">
    <source>
        <dbReference type="Proteomes" id="UP001591681"/>
    </source>
</evidence>
<feature type="region of interest" description="Disordered" evidence="3">
    <location>
        <begin position="520"/>
        <end position="621"/>
    </location>
</feature>
<gene>
    <name evidence="5" type="ORF">ACEWY4_021221</name>
</gene>
<dbReference type="SMART" id="SM00210">
    <property type="entry name" value="TSPN"/>
    <property type="match status" value="1"/>
</dbReference>
<evidence type="ECO:0000256" key="2">
    <source>
        <dbReference type="ARBA" id="ARBA00022737"/>
    </source>
</evidence>
<protein>
    <recommendedName>
        <fullName evidence="4">Thrombospondin-like N-terminal domain-containing protein</fullName>
    </recommendedName>
</protein>
<comment type="caution">
    <text evidence="5">The sequence shown here is derived from an EMBL/GenBank/DDBJ whole genome shotgun (WGS) entry which is preliminary data.</text>
</comment>
<dbReference type="Gene3D" id="2.60.120.200">
    <property type="match status" value="1"/>
</dbReference>
<dbReference type="SUPFAM" id="SSF49899">
    <property type="entry name" value="Concanavalin A-like lectins/glucanases"/>
    <property type="match status" value="1"/>
</dbReference>
<dbReference type="PANTHER" id="PTHR37456:SF5">
    <property type="entry name" value="COLLAGEN TYPE XIII ALPHA 1 CHAIN"/>
    <property type="match status" value="1"/>
</dbReference>
<evidence type="ECO:0000256" key="3">
    <source>
        <dbReference type="SAM" id="MobiDB-lite"/>
    </source>
</evidence>
<feature type="region of interest" description="Disordered" evidence="3">
    <location>
        <begin position="250"/>
        <end position="273"/>
    </location>
</feature>
<sequence length="680" mass="73045">MTAQRHHQHHQHSGRLFSGFDLLEEFRLSESTGVRVVEGSEPDAVAYRINPSLHLSKTMSDVYPDGLPTDYSIIATFKMTKDAAHTSWNLWQVSDAQGQEQVGLRLRGDSRSLDFFYVGPRGVQMLRTFDRAEKLFDGEWHKLALSVKGGEAKLLVDCEEVSAEPIDEPRPVIRQGYTSIVKRAARDRSRDRSRDRTTQVDVQKMQVSCDADNAYSEGCCELSNVCGGYAEIGLTAGRATCRCAHGQPGVQGRAGPKGHRGFQGNPGDTGRLGNWGIRGATGAYGNVGETGPKGDVGIKGEKGRRGIYGQESKAGLVAMDPLDPKGLRVLLVILESVELQARRGHLELWEILVCQEEMGILVWRPTKDHRAGKAGLDKAEDGVRREPWDLPGTWDPKAARATWDYLDARAPRLVTEALQDSRACRGCEGKVGIPVAKDQWEPKASGAKEAPMASRVHQVHLQIKFHTHVIKAHGPTLPAQHVIEVCKRVVLEQMSTFANSVKRTCAAVCPLYGDVPMGAPGPAGQKGPPGPPGEPGIDGVDGEVGQQGFYGEAGDPGRPGSRGETGEPGDKGAKGYGLPGYMGDQGAKGQRGRPGRVFNGRPGEMGERGHVGRPGLRGHPGLRGVPGVCLTSGCADLAAASGNGAPRPQTPVPETEPAAVASRPASRPQPQSPRRFRGRG</sequence>
<dbReference type="PANTHER" id="PTHR37456">
    <property type="entry name" value="SI:CH211-266K2.1"/>
    <property type="match status" value="1"/>
</dbReference>
<feature type="domain" description="Thrombospondin-like N-terminal" evidence="4">
    <location>
        <begin position="19"/>
        <end position="211"/>
    </location>
</feature>
<dbReference type="InterPro" id="IPR008160">
    <property type="entry name" value="Collagen"/>
</dbReference>
<name>A0ABD1JBP5_9TELE</name>
<dbReference type="Proteomes" id="UP001591681">
    <property type="component" value="Unassembled WGS sequence"/>
</dbReference>
<dbReference type="InterPro" id="IPR013320">
    <property type="entry name" value="ConA-like_dom_sf"/>
</dbReference>
<keyword evidence="1" id="KW-0732">Signal</keyword>
<keyword evidence="2" id="KW-0677">Repeat</keyword>